<reference evidence="5" key="2">
    <citation type="journal article" date="2022" name="Hortic Res">
        <title>The genome of Dioscorea zingiberensis sheds light on the biosynthesis, origin and evolution of the medicinally important diosgenin saponins.</title>
        <authorList>
            <person name="Li Y."/>
            <person name="Tan C."/>
            <person name="Li Z."/>
            <person name="Guo J."/>
            <person name="Li S."/>
            <person name="Chen X."/>
            <person name="Wang C."/>
            <person name="Dai X."/>
            <person name="Yang H."/>
            <person name="Song W."/>
            <person name="Hou L."/>
            <person name="Xu J."/>
            <person name="Tong Z."/>
            <person name="Xu A."/>
            <person name="Yuan X."/>
            <person name="Wang W."/>
            <person name="Yang Q."/>
            <person name="Chen L."/>
            <person name="Sun Z."/>
            <person name="Wang K."/>
            <person name="Pan B."/>
            <person name="Chen J."/>
            <person name="Bao Y."/>
            <person name="Liu F."/>
            <person name="Qi X."/>
            <person name="Gang D.R."/>
            <person name="Wen J."/>
            <person name="Li J."/>
        </authorList>
    </citation>
    <scope>NUCLEOTIDE SEQUENCE</scope>
    <source>
        <strain evidence="5">Dzin_1.0</strain>
    </source>
</reference>
<evidence type="ECO:0000256" key="1">
    <source>
        <dbReference type="ARBA" id="ARBA00023015"/>
    </source>
</evidence>
<protein>
    <recommendedName>
        <fullName evidence="4">IBH1-like N-terminal domain-containing protein</fullName>
    </recommendedName>
</protein>
<evidence type="ECO:0000313" key="5">
    <source>
        <dbReference type="EMBL" id="KAJ0971918.1"/>
    </source>
</evidence>
<evidence type="ECO:0000313" key="6">
    <source>
        <dbReference type="Proteomes" id="UP001085076"/>
    </source>
</evidence>
<dbReference type="Pfam" id="PF26576">
    <property type="entry name" value="IBH1_N"/>
    <property type="match status" value="1"/>
</dbReference>
<dbReference type="InterPro" id="IPR044660">
    <property type="entry name" value="IBH1-like"/>
</dbReference>
<sequence length="162" mass="18265">MHFFKCSQGNPNPSPNPNSTNLNVSKTMQTSYFLRAVALINMAMPASSTMQRGRSIRRAAYASMARAAGSRRVWSRAVLRRLQHRRERLIRRPSGAGRRFVIRRRIRVSTPREPTQADVLRRLVPGGKAMDFCNLLEETANYIQCLSTQVSLMQTVADSISG</sequence>
<evidence type="ECO:0000256" key="3">
    <source>
        <dbReference type="SAM" id="MobiDB-lite"/>
    </source>
</evidence>
<keyword evidence="1" id="KW-0805">Transcription regulation</keyword>
<comment type="caution">
    <text evidence="5">The sequence shown here is derived from an EMBL/GenBank/DDBJ whole genome shotgun (WGS) entry which is preliminary data.</text>
</comment>
<keyword evidence="6" id="KW-1185">Reference proteome</keyword>
<dbReference type="EMBL" id="JAGGNH010000005">
    <property type="protein sequence ID" value="KAJ0971918.1"/>
    <property type="molecule type" value="Genomic_DNA"/>
</dbReference>
<proteinExistence type="predicted"/>
<dbReference type="InterPro" id="IPR059002">
    <property type="entry name" value="IBH1_N"/>
</dbReference>
<name>A0A9D5CFV2_9LILI</name>
<organism evidence="5 6">
    <name type="scientific">Dioscorea zingiberensis</name>
    <dbReference type="NCBI Taxonomy" id="325984"/>
    <lineage>
        <taxon>Eukaryota</taxon>
        <taxon>Viridiplantae</taxon>
        <taxon>Streptophyta</taxon>
        <taxon>Embryophyta</taxon>
        <taxon>Tracheophyta</taxon>
        <taxon>Spermatophyta</taxon>
        <taxon>Magnoliopsida</taxon>
        <taxon>Liliopsida</taxon>
        <taxon>Dioscoreales</taxon>
        <taxon>Dioscoreaceae</taxon>
        <taxon>Dioscorea</taxon>
    </lineage>
</organism>
<dbReference type="PANTHER" id="PTHR33124">
    <property type="entry name" value="TRANSCRIPTION FACTOR IBH1-LIKE 1"/>
    <property type="match status" value="1"/>
</dbReference>
<feature type="region of interest" description="Disordered" evidence="3">
    <location>
        <begin position="1"/>
        <end position="22"/>
    </location>
</feature>
<dbReference type="GO" id="GO:0006355">
    <property type="term" value="P:regulation of DNA-templated transcription"/>
    <property type="evidence" value="ECO:0007669"/>
    <property type="project" value="InterPro"/>
</dbReference>
<keyword evidence="2" id="KW-0804">Transcription</keyword>
<reference evidence="5" key="1">
    <citation type="submission" date="2021-03" db="EMBL/GenBank/DDBJ databases">
        <authorList>
            <person name="Li Z."/>
            <person name="Yang C."/>
        </authorList>
    </citation>
    <scope>NUCLEOTIDE SEQUENCE</scope>
    <source>
        <strain evidence="5">Dzin_1.0</strain>
        <tissue evidence="5">Leaf</tissue>
    </source>
</reference>
<evidence type="ECO:0000259" key="4">
    <source>
        <dbReference type="Pfam" id="PF26576"/>
    </source>
</evidence>
<dbReference type="OrthoDB" id="786845at2759"/>
<accession>A0A9D5CFV2</accession>
<feature type="domain" description="IBH1-like N-terminal" evidence="4">
    <location>
        <begin position="30"/>
        <end position="85"/>
    </location>
</feature>
<dbReference type="AlphaFoldDB" id="A0A9D5CFV2"/>
<dbReference type="PANTHER" id="PTHR33124:SF40">
    <property type="entry name" value="TRANSCRIPTION FACTOR IBH1"/>
    <property type="match status" value="1"/>
</dbReference>
<gene>
    <name evidence="5" type="ORF">J5N97_019877</name>
</gene>
<dbReference type="Proteomes" id="UP001085076">
    <property type="component" value="Miscellaneous, Linkage group lg05"/>
</dbReference>
<evidence type="ECO:0000256" key="2">
    <source>
        <dbReference type="ARBA" id="ARBA00023163"/>
    </source>
</evidence>